<evidence type="ECO:0000313" key="14">
    <source>
        <dbReference type="RefSeq" id="XP_027282767.1"/>
    </source>
</evidence>
<sequence length="300" mass="33297">MLDSLLAVGGLVLLRDSVECEGRSLLKALIKKSALRGEQIHVLGCEVSEEEFREGFGPDINSRVVYHDLFKDPLNWSKSGEAVPEGPLGTLRTLCRRTDPGPVTIALDSVSWLLFHLPCITLCKTLHALSQPSVSSGADSLVDQVRVLGLLHEELHGPGPMGALSTLAQTEVTVSGKMGQTSASILYRRPQQRATYQTWWFSILPDLSVDLREKLPLHSELHPDPHTTQVDPTTDLTFNLHLSKKEREARDSLTLPFQFSSEKQQALLRRGPGQTTSHIFYEPDAFDDVDQEDPDDDLDI</sequence>
<organism evidence="10 12">
    <name type="scientific">Cricetulus griseus</name>
    <name type="common">Chinese hamster</name>
    <name type="synonym">Cricetulus barabensis griseus</name>
    <dbReference type="NCBI Taxonomy" id="10029"/>
    <lineage>
        <taxon>Eukaryota</taxon>
        <taxon>Metazoa</taxon>
        <taxon>Chordata</taxon>
        <taxon>Craniata</taxon>
        <taxon>Vertebrata</taxon>
        <taxon>Euteleostomi</taxon>
        <taxon>Mammalia</taxon>
        <taxon>Eutheria</taxon>
        <taxon>Euarchontoglires</taxon>
        <taxon>Glires</taxon>
        <taxon>Rodentia</taxon>
        <taxon>Myomorpha</taxon>
        <taxon>Muroidea</taxon>
        <taxon>Cricetidae</taxon>
        <taxon>Cricetinae</taxon>
        <taxon>Cricetulus</taxon>
    </lineage>
</organism>
<evidence type="ECO:0000313" key="12">
    <source>
        <dbReference type="Proteomes" id="UP000001075"/>
    </source>
</evidence>
<evidence type="ECO:0000256" key="1">
    <source>
        <dbReference type="ARBA" id="ARBA00004123"/>
    </source>
</evidence>
<reference evidence="13" key="3">
    <citation type="journal article" date="2018" name="Biotechnol. Bioeng.">
        <title>A reference genome of the Chinese hamster based on a hybrid assembly strategy.</title>
        <authorList>
            <person name="Rupp O."/>
            <person name="MacDonald M.L."/>
            <person name="Li S."/>
            <person name="Dhiman H."/>
            <person name="Polson S."/>
            <person name="Griep S."/>
            <person name="Heffner K."/>
            <person name="Hernandez I."/>
            <person name="Brinkrolf K."/>
            <person name="Jadhav V."/>
            <person name="Samoudi M."/>
            <person name="Hao H."/>
            <person name="Kingham B."/>
            <person name="Goesmann A."/>
            <person name="Betenbaugh M.J."/>
            <person name="Lewis N.E."/>
            <person name="Borth N."/>
            <person name="Lee K.H."/>
        </authorList>
    </citation>
    <scope>NUCLEOTIDE SEQUENCE [LARGE SCALE GENOMIC DNA]</scope>
    <source>
        <strain evidence="13">17A/GY</strain>
    </source>
</reference>
<dbReference type="GeneID" id="100761708"/>
<name>G3GY98_CRIGR</name>
<accession>G3GY98</accession>
<reference evidence="12" key="1">
    <citation type="journal article" date="2011" name="Nat. Biotechnol.">
        <title>The genomic sequence of the Chinese hamster ovary (CHO)-K1 cell line.</title>
        <authorList>
            <person name="Xu X."/>
            <person name="Nagarajan H."/>
            <person name="Lewis N.E."/>
            <person name="Pan S."/>
            <person name="Cai Z."/>
            <person name="Liu X."/>
            <person name="Chen W."/>
            <person name="Xie M."/>
            <person name="Wang W."/>
            <person name="Hammond S."/>
            <person name="Andersen M.R."/>
            <person name="Neff N."/>
            <person name="Passarelli B."/>
            <person name="Koh W."/>
            <person name="Fan H.C."/>
            <person name="Wang J."/>
            <person name="Gui Y."/>
            <person name="Lee K.H."/>
            <person name="Betenbaugh M.J."/>
            <person name="Quake S.R."/>
            <person name="Famili I."/>
            <person name="Palsson B.O."/>
            <person name="Wang J."/>
        </authorList>
    </citation>
    <scope>NUCLEOTIDE SEQUENCE [LARGE SCALE GENOMIC DNA]</scope>
    <source>
        <strain evidence="12">CHO K1 cell line</strain>
    </source>
</reference>
<reference evidence="10" key="2">
    <citation type="submission" date="2011-08" db="EMBL/GenBank/DDBJ databases">
        <title>The genomic sequence of the Chinese hamster ovary CHO-K1 cell line.</title>
        <authorList>
            <person name="Xu X."/>
            <person name="Nagarajan H."/>
            <person name="Lewis N.E."/>
            <person name="Pan S."/>
            <person name="Cai Z."/>
            <person name="Liu X."/>
            <person name="Chen W."/>
            <person name="Xie M."/>
            <person name="Wang W."/>
            <person name="Hammond S."/>
            <person name="Andersen M.R."/>
            <person name="Neff N."/>
            <person name="Passarelli B."/>
            <person name="Koh W."/>
            <person name="Fan C.H."/>
            <person name="Wang J."/>
            <person name="Gui Y."/>
            <person name="Lee K.H."/>
            <person name="Betenbaugh M.J."/>
            <person name="Quake S.R."/>
            <person name="Famili I."/>
            <person name="Palsson B.O."/>
            <person name="Wang J."/>
        </authorList>
    </citation>
    <scope>NUCLEOTIDE SEQUENCE</scope>
</reference>
<keyword evidence="6" id="KW-0963">Cytoplasm</keyword>
<dbReference type="STRING" id="10029.G3GY98"/>
<dbReference type="UniPathway" id="UPA00988"/>
<evidence type="ECO:0000256" key="5">
    <source>
        <dbReference type="ARBA" id="ARBA00020264"/>
    </source>
</evidence>
<keyword evidence="8" id="KW-0539">Nucleus</keyword>
<proteinExistence type="inferred from homology"/>
<dbReference type="InterPro" id="IPR019519">
    <property type="entry name" value="Elp5"/>
</dbReference>
<evidence type="ECO:0000256" key="4">
    <source>
        <dbReference type="ARBA" id="ARBA00009567"/>
    </source>
</evidence>
<keyword evidence="7" id="KW-0819">tRNA processing</keyword>
<evidence type="ECO:0000256" key="9">
    <source>
        <dbReference type="SAM" id="MobiDB-lite"/>
    </source>
</evidence>
<gene>
    <name evidence="11 14" type="primary">Elp5</name>
    <name evidence="10" type="ORF">I79_002771</name>
</gene>
<dbReference type="GO" id="GO:0005829">
    <property type="term" value="C:cytosol"/>
    <property type="evidence" value="ECO:0007669"/>
    <property type="project" value="Ensembl"/>
</dbReference>
<feature type="region of interest" description="Disordered" evidence="9">
    <location>
        <begin position="267"/>
        <end position="300"/>
    </location>
</feature>
<evidence type="ECO:0000256" key="3">
    <source>
        <dbReference type="ARBA" id="ARBA00005043"/>
    </source>
</evidence>
<dbReference type="RefSeq" id="XP_027282767.1">
    <property type="nucleotide sequence ID" value="XM_027426966.2"/>
</dbReference>
<evidence type="ECO:0000256" key="7">
    <source>
        <dbReference type="ARBA" id="ARBA00022694"/>
    </source>
</evidence>
<comment type="similarity">
    <text evidence="4">Belongs to the ELP5 family.</text>
</comment>
<dbReference type="eggNOG" id="ENOG502QQ2R">
    <property type="taxonomic scope" value="Eukaryota"/>
</dbReference>
<dbReference type="Pfam" id="PF10483">
    <property type="entry name" value="Elong_Iki1"/>
    <property type="match status" value="2"/>
</dbReference>
<evidence type="ECO:0000256" key="8">
    <source>
        <dbReference type="ARBA" id="ARBA00023242"/>
    </source>
</evidence>
<dbReference type="PANTHER" id="PTHR15641">
    <property type="entry name" value="ELONGATOR COMPLEX PROTEIN 5"/>
    <property type="match status" value="1"/>
</dbReference>
<evidence type="ECO:0000256" key="2">
    <source>
        <dbReference type="ARBA" id="ARBA00004496"/>
    </source>
</evidence>
<dbReference type="AlphaFoldDB" id="G3GY98"/>
<dbReference type="Proteomes" id="UP000001075">
    <property type="component" value="Unassembled WGS sequence"/>
</dbReference>
<protein>
    <recommendedName>
        <fullName evidence="5">Elongator complex protein 5</fullName>
    </recommendedName>
</protein>
<dbReference type="OrthoDB" id="166907at2759"/>
<dbReference type="Ensembl" id="ENSCGRT00001028670.1">
    <property type="protein sequence ID" value="ENSCGRP00001024424.1"/>
    <property type="gene ID" value="ENSCGRG00001022354.1"/>
</dbReference>
<dbReference type="GO" id="GO:0000049">
    <property type="term" value="F:tRNA binding"/>
    <property type="evidence" value="ECO:0007669"/>
    <property type="project" value="TreeGrafter"/>
</dbReference>
<dbReference type="Proteomes" id="UP000694386">
    <property type="component" value="Unplaced"/>
</dbReference>
<dbReference type="GO" id="GO:0033588">
    <property type="term" value="C:elongator holoenzyme complex"/>
    <property type="evidence" value="ECO:0007669"/>
    <property type="project" value="Ensembl"/>
</dbReference>
<evidence type="ECO:0000313" key="10">
    <source>
        <dbReference type="EMBL" id="EGV93914.1"/>
    </source>
</evidence>
<comment type="pathway">
    <text evidence="3">tRNA modification; 5-methoxycarbonylmethyl-2-thiouridine-tRNA biosynthesis.</text>
</comment>
<dbReference type="KEGG" id="cge:100761708"/>
<dbReference type="GO" id="GO:0030335">
    <property type="term" value="P:positive regulation of cell migration"/>
    <property type="evidence" value="ECO:0007669"/>
    <property type="project" value="Ensembl"/>
</dbReference>
<reference evidence="14" key="5">
    <citation type="submission" date="2025-04" db="UniProtKB">
        <authorList>
            <consortium name="RefSeq"/>
        </authorList>
    </citation>
    <scope>IDENTIFICATION</scope>
    <source>
        <strain evidence="14">17A/GY</strain>
        <tissue evidence="14">Liver</tissue>
    </source>
</reference>
<comment type="subcellular location">
    <subcellularLocation>
        <location evidence="2">Cytoplasm</location>
    </subcellularLocation>
    <subcellularLocation>
        <location evidence="1">Nucleus</location>
    </subcellularLocation>
</comment>
<reference evidence="11" key="6">
    <citation type="submission" date="2025-05" db="UniProtKB">
        <authorList>
            <consortium name="Ensembl"/>
        </authorList>
    </citation>
    <scope>IDENTIFICATION</scope>
</reference>
<dbReference type="EMBL" id="JH000064">
    <property type="protein sequence ID" value="EGV93914.1"/>
    <property type="molecule type" value="Genomic_DNA"/>
</dbReference>
<dbReference type="OMA" id="DEEIFCI"/>
<dbReference type="CDD" id="cd19496">
    <property type="entry name" value="Elp5"/>
    <property type="match status" value="1"/>
</dbReference>
<evidence type="ECO:0000313" key="11">
    <source>
        <dbReference type="Ensembl" id="ENSCGRP00001024424.1"/>
    </source>
</evidence>
<dbReference type="PANTHER" id="PTHR15641:SF1">
    <property type="entry name" value="ELONGATOR COMPLEX PROTEIN 5"/>
    <property type="match status" value="1"/>
</dbReference>
<keyword evidence="13" id="KW-1185">Reference proteome</keyword>
<reference evidence="13" key="4">
    <citation type="journal article" date="2020" name="Biotechnol. Bioeng.">
        <title>Chromosome-scale scaffolds for the Chinese hamster reference genome assembly to facilitate the study of the CHO epigenome.</title>
        <authorList>
            <person name="Hilliard W."/>
            <person name="MacDonald M."/>
            <person name="Lee K.H."/>
        </authorList>
    </citation>
    <scope>NUCLEOTIDE SEQUENCE [LARGE SCALE GENOMIC DNA]</scope>
    <source>
        <strain evidence="13">17A/GY</strain>
    </source>
</reference>
<dbReference type="GeneTree" id="ENSGT00390000009210"/>
<dbReference type="Proteomes" id="UP001108280">
    <property type="component" value="Chromosome 7"/>
</dbReference>
<evidence type="ECO:0000313" key="13">
    <source>
        <dbReference type="Proteomes" id="UP001108280"/>
    </source>
</evidence>
<dbReference type="PaxDb" id="10029-XP_007625173.1"/>
<dbReference type="GO" id="GO:0005654">
    <property type="term" value="C:nucleoplasm"/>
    <property type="evidence" value="ECO:0007669"/>
    <property type="project" value="Ensembl"/>
</dbReference>
<evidence type="ECO:0000256" key="6">
    <source>
        <dbReference type="ARBA" id="ARBA00022490"/>
    </source>
</evidence>
<dbReference type="RefSeq" id="XP_007606776.1">
    <property type="nucleotide sequence ID" value="XM_007608586.4"/>
</dbReference>
<dbReference type="GO" id="GO:0002098">
    <property type="term" value="P:tRNA wobble uridine modification"/>
    <property type="evidence" value="ECO:0007669"/>
    <property type="project" value="InterPro"/>
</dbReference>
<dbReference type="CTD" id="23587"/>
<feature type="compositionally biased region" description="Acidic residues" evidence="9">
    <location>
        <begin position="284"/>
        <end position="300"/>
    </location>
</feature>